<evidence type="ECO:0000313" key="3">
    <source>
        <dbReference type="Proteomes" id="UP000186216"/>
    </source>
</evidence>
<evidence type="ECO:0000313" key="1">
    <source>
        <dbReference type="EMBL" id="SIS66992.1"/>
    </source>
</evidence>
<dbReference type="RefSeq" id="WP_176011399.1">
    <property type="nucleotide sequence ID" value="NZ_CP067140.1"/>
</dbReference>
<keyword evidence="4" id="KW-1185">Reference proteome</keyword>
<proteinExistence type="predicted"/>
<dbReference type="AlphaFoldDB" id="A0AA45W2K4"/>
<sequence>MSAQNVAAAILFWPAAVGNYMNGQDALKAAHAREAVLAKLAAQKGCRFVSG</sequence>
<reference evidence="2 4" key="2">
    <citation type="submission" date="2021-01" db="EMBL/GenBank/DDBJ databases">
        <title>Biogeographic distribution of Paracoccus.</title>
        <authorList>
            <person name="Hollensteiner J."/>
            <person name="Leineberger J."/>
            <person name="Brinkhoff T."/>
            <person name="Daniel R."/>
        </authorList>
    </citation>
    <scope>NUCLEOTIDE SEQUENCE [LARGE SCALE GENOMIC DNA]</scope>
    <source>
        <strain evidence="2 4">DSM 18447</strain>
    </source>
</reference>
<protein>
    <submittedName>
        <fullName evidence="1">Uncharacterized protein</fullName>
    </submittedName>
</protein>
<evidence type="ECO:0000313" key="4">
    <source>
        <dbReference type="Proteomes" id="UP001215549"/>
    </source>
</evidence>
<dbReference type="EMBL" id="FTOU01000002">
    <property type="protein sequence ID" value="SIS66992.1"/>
    <property type="molecule type" value="Genomic_DNA"/>
</dbReference>
<dbReference type="Proteomes" id="UP000186216">
    <property type="component" value="Unassembled WGS sequence"/>
</dbReference>
<dbReference type="Proteomes" id="UP001215549">
    <property type="component" value="Chromosome"/>
</dbReference>
<gene>
    <name evidence="2" type="ORF">JHX88_14195</name>
    <name evidence="1" type="ORF">SAMN05421772_102432</name>
</gene>
<accession>A0AA45W2K4</accession>
<evidence type="ECO:0000313" key="2">
    <source>
        <dbReference type="EMBL" id="WCR02052.1"/>
    </source>
</evidence>
<name>A0AA45W2K4_9RHOB</name>
<dbReference type="EMBL" id="CP067140">
    <property type="protein sequence ID" value="WCR02052.1"/>
    <property type="molecule type" value="Genomic_DNA"/>
</dbReference>
<organism evidence="1 3">
    <name type="scientific">Paracoccus saliphilus</name>
    <dbReference type="NCBI Taxonomy" id="405559"/>
    <lineage>
        <taxon>Bacteria</taxon>
        <taxon>Pseudomonadati</taxon>
        <taxon>Pseudomonadota</taxon>
        <taxon>Alphaproteobacteria</taxon>
        <taxon>Rhodobacterales</taxon>
        <taxon>Paracoccaceae</taxon>
        <taxon>Paracoccus</taxon>
    </lineage>
</organism>
<reference evidence="1 3" key="1">
    <citation type="submission" date="2017-01" db="EMBL/GenBank/DDBJ databases">
        <authorList>
            <person name="Varghese N."/>
            <person name="Submissions S."/>
        </authorList>
    </citation>
    <scope>NUCLEOTIDE SEQUENCE [LARGE SCALE GENOMIC DNA]</scope>
    <source>
        <strain evidence="1 3">DSM 18447</strain>
    </source>
</reference>